<evidence type="ECO:0000256" key="1">
    <source>
        <dbReference type="ARBA" id="ARBA00008857"/>
    </source>
</evidence>
<dbReference type="InterPro" id="IPR050090">
    <property type="entry name" value="Tyrosine_recombinase_XerCD"/>
</dbReference>
<dbReference type="GO" id="GO:0015074">
    <property type="term" value="P:DNA integration"/>
    <property type="evidence" value="ECO:0007669"/>
    <property type="project" value="InterPro"/>
</dbReference>
<accession>A0A2W7IVJ8</accession>
<proteinExistence type="inferred from homology"/>
<comment type="caution">
    <text evidence="5">The sequence shown here is derived from an EMBL/GenBank/DDBJ whole genome shotgun (WGS) entry which is preliminary data.</text>
</comment>
<dbReference type="Proteomes" id="UP000249542">
    <property type="component" value="Unassembled WGS sequence"/>
</dbReference>
<dbReference type="CDD" id="cd01185">
    <property type="entry name" value="INTN1_C_like"/>
    <property type="match status" value="1"/>
</dbReference>
<feature type="domain" description="Tyr recombinase" evidence="4">
    <location>
        <begin position="216"/>
        <end position="393"/>
    </location>
</feature>
<organism evidence="5 6">
    <name type="scientific">Mesonia algae</name>
    <dbReference type="NCBI Taxonomy" id="213248"/>
    <lineage>
        <taxon>Bacteria</taxon>
        <taxon>Pseudomonadati</taxon>
        <taxon>Bacteroidota</taxon>
        <taxon>Flavobacteriia</taxon>
        <taxon>Flavobacteriales</taxon>
        <taxon>Flavobacteriaceae</taxon>
        <taxon>Mesonia</taxon>
    </lineage>
</organism>
<keyword evidence="2" id="KW-0238">DNA-binding</keyword>
<evidence type="ECO:0000256" key="3">
    <source>
        <dbReference type="ARBA" id="ARBA00023172"/>
    </source>
</evidence>
<dbReference type="EMBL" id="QKYV01000002">
    <property type="protein sequence ID" value="PZW42713.1"/>
    <property type="molecule type" value="Genomic_DNA"/>
</dbReference>
<dbReference type="InterPro" id="IPR013762">
    <property type="entry name" value="Integrase-like_cat_sf"/>
</dbReference>
<dbReference type="Pfam" id="PF00589">
    <property type="entry name" value="Phage_integrase"/>
    <property type="match status" value="1"/>
</dbReference>
<dbReference type="PANTHER" id="PTHR30349">
    <property type="entry name" value="PHAGE INTEGRASE-RELATED"/>
    <property type="match status" value="1"/>
</dbReference>
<evidence type="ECO:0000259" key="4">
    <source>
        <dbReference type="PROSITE" id="PS51898"/>
    </source>
</evidence>
<dbReference type="RefSeq" id="WP_111540357.1">
    <property type="nucleotide sequence ID" value="NZ_QKYV01000002.1"/>
</dbReference>
<dbReference type="GO" id="GO:0006310">
    <property type="term" value="P:DNA recombination"/>
    <property type="evidence" value="ECO:0007669"/>
    <property type="project" value="UniProtKB-KW"/>
</dbReference>
<sequence length="408" mass="47566">MRTNQTYSVSFFIRKKKKQPQLAALYSRITVNGRSLELSLKRTIPSEKWDSVKNRYKGNSEEAKIINAKIQGNHSKLLSIYDELIKEDKIITAQLVKARYLGTDQKHKSLTDLLTYHNTNMVNVLSHGTLKNYFTTTKYLLSFLSTQYKTSNIFLKQIDYKFLIDFETYLRSQPDLHNNGVMKHIERFKKVMRLAMDLEWIDKNPTSRFKLRFEPVDMVYLTQGELEKIQLSTFEKKGIELTKDIFVFACYTGLSYMDVKKLTWNHIHSPDQKQQWIYTKRQKTNTSVRIPLLPEAEAIILKYQQGAKNSITENLLPIYSNQKTNQYLKVIAKKLKIRKKLSFHTARHTFATSVTLENGVPIETVSKLLGHHKIATTQIYARVVDKKIANDMEALKNKLGRKKETTLT</sequence>
<dbReference type="Pfam" id="PF17293">
    <property type="entry name" value="Arm-DNA-bind_5"/>
    <property type="match status" value="1"/>
</dbReference>
<dbReference type="InterPro" id="IPR035386">
    <property type="entry name" value="Arm-DNA-bind_5"/>
</dbReference>
<dbReference type="InterPro" id="IPR010998">
    <property type="entry name" value="Integrase_recombinase_N"/>
</dbReference>
<dbReference type="Gene3D" id="1.10.443.10">
    <property type="entry name" value="Intergrase catalytic core"/>
    <property type="match status" value="1"/>
</dbReference>
<evidence type="ECO:0000256" key="2">
    <source>
        <dbReference type="ARBA" id="ARBA00023125"/>
    </source>
</evidence>
<reference evidence="5 6" key="1">
    <citation type="submission" date="2018-06" db="EMBL/GenBank/DDBJ databases">
        <title>Genomic Encyclopedia of Archaeal and Bacterial Type Strains, Phase II (KMG-II): from individual species to whole genera.</title>
        <authorList>
            <person name="Goeker M."/>
        </authorList>
    </citation>
    <scope>NUCLEOTIDE SEQUENCE [LARGE SCALE GENOMIC DNA]</scope>
    <source>
        <strain evidence="5 6">DSM 15361</strain>
    </source>
</reference>
<evidence type="ECO:0000313" key="6">
    <source>
        <dbReference type="Proteomes" id="UP000249542"/>
    </source>
</evidence>
<dbReference type="PANTHER" id="PTHR30349:SF64">
    <property type="entry name" value="PROPHAGE INTEGRASE INTD-RELATED"/>
    <property type="match status" value="1"/>
</dbReference>
<dbReference type="GO" id="GO:0003677">
    <property type="term" value="F:DNA binding"/>
    <property type="evidence" value="ECO:0007669"/>
    <property type="project" value="UniProtKB-KW"/>
</dbReference>
<dbReference type="InterPro" id="IPR025269">
    <property type="entry name" value="SAM-like_dom"/>
</dbReference>
<dbReference type="Gene3D" id="1.10.150.130">
    <property type="match status" value="1"/>
</dbReference>
<keyword evidence="3" id="KW-0233">DNA recombination</keyword>
<gene>
    <name evidence="5" type="ORF">LX95_01030</name>
</gene>
<name>A0A2W7IVJ8_9FLAO</name>
<dbReference type="AlphaFoldDB" id="A0A2W7IVJ8"/>
<protein>
    <submittedName>
        <fullName evidence="5">Site-specific recombinase XerD</fullName>
    </submittedName>
</protein>
<dbReference type="InterPro" id="IPR002104">
    <property type="entry name" value="Integrase_catalytic"/>
</dbReference>
<comment type="similarity">
    <text evidence="1">Belongs to the 'phage' integrase family.</text>
</comment>
<dbReference type="PROSITE" id="PS51898">
    <property type="entry name" value="TYR_RECOMBINASE"/>
    <property type="match status" value="1"/>
</dbReference>
<dbReference type="SUPFAM" id="SSF56349">
    <property type="entry name" value="DNA breaking-rejoining enzymes"/>
    <property type="match status" value="1"/>
</dbReference>
<dbReference type="Pfam" id="PF13102">
    <property type="entry name" value="Phage_int_SAM_5"/>
    <property type="match status" value="1"/>
</dbReference>
<evidence type="ECO:0000313" key="5">
    <source>
        <dbReference type="EMBL" id="PZW42713.1"/>
    </source>
</evidence>
<dbReference type="InterPro" id="IPR011010">
    <property type="entry name" value="DNA_brk_join_enz"/>
</dbReference>
<keyword evidence="6" id="KW-1185">Reference proteome</keyword>